<dbReference type="EMBL" id="CP015772">
    <property type="protein sequence ID" value="ANH81494.1"/>
    <property type="molecule type" value="Genomic_DNA"/>
</dbReference>
<reference evidence="2 3" key="1">
    <citation type="submission" date="2016-05" db="EMBL/GenBank/DDBJ databases">
        <title>Niabella ginsenosidivorans BS26 whole genome sequencing.</title>
        <authorList>
            <person name="Im W.T."/>
            <person name="Siddiqi M.Z."/>
        </authorList>
    </citation>
    <scope>NUCLEOTIDE SEQUENCE [LARGE SCALE GENOMIC DNA]</scope>
    <source>
        <strain evidence="2 3">BS26</strain>
    </source>
</reference>
<gene>
    <name evidence="2" type="ORF">A8C56_11350</name>
</gene>
<protein>
    <recommendedName>
        <fullName evidence="1">DUF6443 domain-containing protein</fullName>
    </recommendedName>
</protein>
<dbReference type="Pfam" id="PF20041">
    <property type="entry name" value="DUF6443"/>
    <property type="match status" value="1"/>
</dbReference>
<dbReference type="NCBIfam" id="TIGR03696">
    <property type="entry name" value="Rhs_assc_core"/>
    <property type="match status" value="1"/>
</dbReference>
<organism evidence="2 3">
    <name type="scientific">Niabella ginsenosidivorans</name>
    <dbReference type="NCBI Taxonomy" id="1176587"/>
    <lineage>
        <taxon>Bacteria</taxon>
        <taxon>Pseudomonadati</taxon>
        <taxon>Bacteroidota</taxon>
        <taxon>Chitinophagia</taxon>
        <taxon>Chitinophagales</taxon>
        <taxon>Chitinophagaceae</taxon>
        <taxon>Niabella</taxon>
    </lineage>
</organism>
<dbReference type="PANTHER" id="PTHR32305">
    <property type="match status" value="1"/>
</dbReference>
<name>A0A1A9I4K8_9BACT</name>
<proteinExistence type="predicted"/>
<evidence type="ECO:0000313" key="2">
    <source>
        <dbReference type="EMBL" id="ANH81494.1"/>
    </source>
</evidence>
<feature type="domain" description="DUF6443" evidence="1">
    <location>
        <begin position="37"/>
        <end position="175"/>
    </location>
</feature>
<dbReference type="InterPro" id="IPR022385">
    <property type="entry name" value="Rhs_assc_core"/>
</dbReference>
<dbReference type="KEGG" id="nia:A8C56_11350"/>
<evidence type="ECO:0000259" key="1">
    <source>
        <dbReference type="Pfam" id="PF20041"/>
    </source>
</evidence>
<sequence length="1126" mass="126167">MYLNILLPVLLVLPGFDALGQISPSTNQNYIYTRTIVKEGVKTVADLAALPSDSVRAEIQYLDGLGRPVQHIAVRNSPNKKDIIVPIKFDAYGRQDKTYLAYEHNSQTGAYQSTAIESQASFFNSAGSGSIPKISLNPYGQVLFDDSPLDRVMETAAPGDSWKLGAGHTIRKNYESNSTADQVRLWNMTTSGNNNTGASSSGYYAAGELYKNITWDENRNRIIEYKDKAGLVICKKIQDGGDTLSAPTYMITQYIYDAFNRLAYIVPSALEAISSFTESDANFLNYIYAYHYDAKRRVTEKKIPGSGWIYMVYNNADMPVLAQDSMQRVRGVWGFIKYDTLGRAIMTGETANTSSRSALQLNADGRTRQFENRDSTLSWGYTISAIPTSISKVFTVNFYDDYSFLRSTVNQNPIPSLITQPAGTATESNRTKGFATIAIINVLDSNRYLYNVTYYDEKERPTKVVKQHLLNGADVTTNTLNFVGEVTSSTRKHYANGNITTPVVTITTTNQYDHAGRIVRAIEKIDALTPDTITYAYNEVGQLFQKKVGNQTIGTFFNARGWVKKQTSPLFTLELKYDSTAVAINKQFNGNIGQQLWKSGSGTQTQHTYTYSYDKADRITSGISDEGYNEQQITYDKIGNIKTLTRPKDSSMAITYSYGAKGNQLQNVSGGYARAFTYNGNGSVLSITGTQPLTISYNAINLPKAITGSATVSYVYDAAGNKLKKSTPTETRWYIDGIEYITNSTIPNPVIDLLHTQEGIARKNGALYNYEYFLKDHLGNTRIVFNKAGTVYQQTDYYPYGMSIMRAVYPQNRYLYNGKEQQQELGGTTKGQYDFGSRFYDPILGRWHVVDPLAELIPRHSVYNYTLNNPTRFVDPDGMAALRWDDWYETVNPDGSISRGYWDASDDELSWNGQTWHNVGKFEPVDLPGGSQIYDNIAQGISFLELTNSYLSELNEAQLAPVLSSVYYTPQSWINMNINYGPTMYTNKIFSAVDNATGLFGAANDLTAFAMNPTKNPIPLGFDAGVIGMMASNQKNQEMMEVGDDMYKYSVKQGYEKFRIYLRSKFNTAYAYGWSDTSLSNNGYILRKGIKEEYDAPAIPTRSFFYWYNSRDGDTIRNFGSYYTGK</sequence>
<dbReference type="PANTHER" id="PTHR32305:SF15">
    <property type="entry name" value="PROTEIN RHSA-RELATED"/>
    <property type="match status" value="1"/>
</dbReference>
<dbReference type="STRING" id="1176587.A8C56_11350"/>
<evidence type="ECO:0000313" key="3">
    <source>
        <dbReference type="Proteomes" id="UP000077667"/>
    </source>
</evidence>
<dbReference type="Proteomes" id="UP000077667">
    <property type="component" value="Chromosome"/>
</dbReference>
<dbReference type="AlphaFoldDB" id="A0A1A9I4K8"/>
<accession>A0A1A9I4K8</accession>
<dbReference type="InterPro" id="IPR045619">
    <property type="entry name" value="DUF6443"/>
</dbReference>
<dbReference type="InterPro" id="IPR050708">
    <property type="entry name" value="T6SS_VgrG/RHS"/>
</dbReference>
<keyword evidence="3" id="KW-1185">Reference proteome</keyword>
<dbReference type="Gene3D" id="2.180.10.10">
    <property type="entry name" value="RHS repeat-associated core"/>
    <property type="match status" value="1"/>
</dbReference>